<dbReference type="Proteomes" id="UP000092993">
    <property type="component" value="Unassembled WGS sequence"/>
</dbReference>
<evidence type="ECO:0000313" key="1">
    <source>
        <dbReference type="EMBL" id="OBZ66712.1"/>
    </source>
</evidence>
<proteinExistence type="predicted"/>
<keyword evidence="2" id="KW-1185">Reference proteome</keyword>
<reference evidence="1 2" key="1">
    <citation type="submission" date="2016-03" db="EMBL/GenBank/DDBJ databases">
        <title>Whole genome sequencing of Grifola frondosa 9006-11.</title>
        <authorList>
            <person name="Min B."/>
            <person name="Park H."/>
            <person name="Kim J.-G."/>
            <person name="Cho H."/>
            <person name="Oh Y.-L."/>
            <person name="Kong W.-S."/>
            <person name="Choi I.-G."/>
        </authorList>
    </citation>
    <scope>NUCLEOTIDE SEQUENCE [LARGE SCALE GENOMIC DNA]</scope>
    <source>
        <strain evidence="1 2">9006-11</strain>
    </source>
</reference>
<evidence type="ECO:0000313" key="2">
    <source>
        <dbReference type="Proteomes" id="UP000092993"/>
    </source>
</evidence>
<gene>
    <name evidence="1" type="ORF">A0H81_13153</name>
</gene>
<accession>A0A1C7LPT8</accession>
<protein>
    <submittedName>
        <fullName evidence="1">Uncharacterized protein</fullName>
    </submittedName>
</protein>
<dbReference type="EMBL" id="LUGG01000027">
    <property type="protein sequence ID" value="OBZ66712.1"/>
    <property type="molecule type" value="Genomic_DNA"/>
</dbReference>
<name>A0A1C7LPT8_GRIFR</name>
<organism evidence="1 2">
    <name type="scientific">Grifola frondosa</name>
    <name type="common">Maitake</name>
    <name type="synonym">Polyporus frondosus</name>
    <dbReference type="NCBI Taxonomy" id="5627"/>
    <lineage>
        <taxon>Eukaryota</taxon>
        <taxon>Fungi</taxon>
        <taxon>Dikarya</taxon>
        <taxon>Basidiomycota</taxon>
        <taxon>Agaricomycotina</taxon>
        <taxon>Agaricomycetes</taxon>
        <taxon>Polyporales</taxon>
        <taxon>Grifolaceae</taxon>
        <taxon>Grifola</taxon>
    </lineage>
</organism>
<dbReference type="AlphaFoldDB" id="A0A1C7LPT8"/>
<comment type="caution">
    <text evidence="1">The sequence shown here is derived from an EMBL/GenBank/DDBJ whole genome shotgun (WGS) entry which is preliminary data.</text>
</comment>
<sequence>MAIKMYLRAYISFSHDGDLLNGTGHLQDDIQIQSGTALGVKLSEVLSVRNVNFRESITRIGFGTIDRML</sequence>